<proteinExistence type="predicted"/>
<evidence type="ECO:0000313" key="1">
    <source>
        <dbReference type="EMBL" id="MFD1342322.1"/>
    </source>
</evidence>
<comment type="caution">
    <text evidence="1">The sequence shown here is derived from an EMBL/GenBank/DDBJ whole genome shotgun (WGS) entry which is preliminary data.</text>
</comment>
<reference evidence="2" key="1">
    <citation type="journal article" date="2019" name="Int. J. Syst. Evol. Microbiol.">
        <title>The Global Catalogue of Microorganisms (GCM) 10K type strain sequencing project: providing services to taxonomists for standard genome sequencing and annotation.</title>
        <authorList>
            <consortium name="The Broad Institute Genomics Platform"/>
            <consortium name="The Broad Institute Genome Sequencing Center for Infectious Disease"/>
            <person name="Wu L."/>
            <person name="Ma J."/>
        </authorList>
    </citation>
    <scope>NUCLEOTIDE SEQUENCE [LARGE SCALE GENOMIC DNA]</scope>
    <source>
        <strain evidence="2">CCUG 62953</strain>
    </source>
</reference>
<name>A0ABW3ZHI9_9RHOB</name>
<organism evidence="1 2">
    <name type="scientific">Litorisediminicola beolgyonensis</name>
    <dbReference type="NCBI Taxonomy" id="1173614"/>
    <lineage>
        <taxon>Bacteria</taxon>
        <taxon>Pseudomonadati</taxon>
        <taxon>Pseudomonadota</taxon>
        <taxon>Alphaproteobacteria</taxon>
        <taxon>Rhodobacterales</taxon>
        <taxon>Paracoccaceae</taxon>
        <taxon>Litorisediminicola</taxon>
    </lineage>
</organism>
<accession>A0ABW3ZHI9</accession>
<dbReference type="EMBL" id="JBHTMU010000010">
    <property type="protein sequence ID" value="MFD1342322.1"/>
    <property type="molecule type" value="Genomic_DNA"/>
</dbReference>
<gene>
    <name evidence="1" type="ORF">ACFQ4E_07825</name>
</gene>
<sequence>MDLIDLLETARAEYVAVFEAAHAEQSTRFGEVIPEMAFRAGDGPFHGRVVVDLIGRSAGGDRAIAVLPPEAASVGPGAVEYAGLDVSVEALSWGAVRFEVAPTPVEIAGLGAWFDDWIDLEGGHQTEGALLSGVIHSVNVTSRGIEVDFGSAPVAAATELLALLSQSGVETVTIAGPKEAR</sequence>
<keyword evidence="2" id="KW-1185">Reference proteome</keyword>
<dbReference type="RefSeq" id="WP_386802382.1">
    <property type="nucleotide sequence ID" value="NZ_JBHTMU010000010.1"/>
</dbReference>
<protein>
    <submittedName>
        <fullName evidence="1">Uncharacterized protein</fullName>
    </submittedName>
</protein>
<evidence type="ECO:0000313" key="2">
    <source>
        <dbReference type="Proteomes" id="UP001597135"/>
    </source>
</evidence>
<dbReference type="Proteomes" id="UP001597135">
    <property type="component" value="Unassembled WGS sequence"/>
</dbReference>